<evidence type="ECO:0000256" key="2">
    <source>
        <dbReference type="ARBA" id="ARBA00016013"/>
    </source>
</evidence>
<evidence type="ECO:0000256" key="5">
    <source>
        <dbReference type="RuleBase" id="RU362076"/>
    </source>
</evidence>
<name>A0A916SYT5_9SPHN</name>
<proteinExistence type="inferred from homology"/>
<feature type="domain" description="FlgD/Vpr Ig-like" evidence="6">
    <location>
        <begin position="121"/>
        <end position="192"/>
    </location>
</feature>
<dbReference type="EMBL" id="BMIH01000001">
    <property type="protein sequence ID" value="GGB23644.1"/>
    <property type="molecule type" value="Genomic_DNA"/>
</dbReference>
<organism evidence="7 8">
    <name type="scientific">Sphingomonas metalli</name>
    <dbReference type="NCBI Taxonomy" id="1779358"/>
    <lineage>
        <taxon>Bacteria</taxon>
        <taxon>Pseudomonadati</taxon>
        <taxon>Pseudomonadota</taxon>
        <taxon>Alphaproteobacteria</taxon>
        <taxon>Sphingomonadales</taxon>
        <taxon>Sphingomonadaceae</taxon>
        <taxon>Sphingomonas</taxon>
    </lineage>
</organism>
<comment type="caution">
    <text evidence="7">The sequence shown here is derived from an EMBL/GenBank/DDBJ whole genome shotgun (WGS) entry which is preliminary data.</text>
</comment>
<evidence type="ECO:0000259" key="6">
    <source>
        <dbReference type="Pfam" id="PF13860"/>
    </source>
</evidence>
<sequence length="237" mass="24119">MATTSATAASSAFDQTLTGLGITRAGSSSTPKATATGTKTTLDQSDFLKLMTAQMKNQDPFSPVDNTQMVAQMAQFSSTAGISQMNTTLTGIANKLNAASSADAMGYVGKAVLTEGKTAYERTKGGIAGAVELDGAATDVNVSISDKDGNVVKTIQLGKQDTGTVTYDWDGTDEAGNKIDNGPYTVAVDAANLSKIVTARGLVWAPVESASLPPGGEPTLKVTGIGTVKTTAIRGVA</sequence>
<keyword evidence="3 5" id="KW-1005">Bacterial flagellum biogenesis</keyword>
<evidence type="ECO:0000256" key="1">
    <source>
        <dbReference type="ARBA" id="ARBA00010577"/>
    </source>
</evidence>
<evidence type="ECO:0000313" key="7">
    <source>
        <dbReference type="EMBL" id="GGB23644.1"/>
    </source>
</evidence>
<dbReference type="Pfam" id="PF13860">
    <property type="entry name" value="FlgD_ig"/>
    <property type="match status" value="1"/>
</dbReference>
<dbReference type="AlphaFoldDB" id="A0A916SYT5"/>
<dbReference type="GO" id="GO:0044781">
    <property type="term" value="P:bacterial-type flagellum organization"/>
    <property type="evidence" value="ECO:0007669"/>
    <property type="project" value="UniProtKB-UniRule"/>
</dbReference>
<reference evidence="7" key="1">
    <citation type="journal article" date="2014" name="Int. J. Syst. Evol. Microbiol.">
        <title>Complete genome sequence of Corynebacterium casei LMG S-19264T (=DSM 44701T), isolated from a smear-ripened cheese.</title>
        <authorList>
            <consortium name="US DOE Joint Genome Institute (JGI-PGF)"/>
            <person name="Walter F."/>
            <person name="Albersmeier A."/>
            <person name="Kalinowski J."/>
            <person name="Ruckert C."/>
        </authorList>
    </citation>
    <scope>NUCLEOTIDE SEQUENCE</scope>
    <source>
        <strain evidence="7">CGMCC 1.15330</strain>
    </source>
</reference>
<dbReference type="Gene3D" id="2.60.40.4070">
    <property type="match status" value="1"/>
</dbReference>
<evidence type="ECO:0000256" key="3">
    <source>
        <dbReference type="ARBA" id="ARBA00022795"/>
    </source>
</evidence>
<dbReference type="RefSeq" id="WP_188657719.1">
    <property type="nucleotide sequence ID" value="NZ_BMIH01000001.1"/>
</dbReference>
<dbReference type="Pfam" id="PF03963">
    <property type="entry name" value="FlgD"/>
    <property type="match status" value="1"/>
</dbReference>
<evidence type="ECO:0000313" key="8">
    <source>
        <dbReference type="Proteomes" id="UP000623067"/>
    </source>
</evidence>
<comment type="function">
    <text evidence="4 5">Required for flagellar hook formation. May act as a scaffolding protein.</text>
</comment>
<accession>A0A916SYT5</accession>
<comment type="similarity">
    <text evidence="1 5">Belongs to the FlgD family.</text>
</comment>
<keyword evidence="8" id="KW-1185">Reference proteome</keyword>
<dbReference type="Proteomes" id="UP000623067">
    <property type="component" value="Unassembled WGS sequence"/>
</dbReference>
<dbReference type="InterPro" id="IPR025965">
    <property type="entry name" value="FlgD/Vpr_Ig-like"/>
</dbReference>
<dbReference type="Gene3D" id="2.30.30.910">
    <property type="match status" value="1"/>
</dbReference>
<dbReference type="InterPro" id="IPR005648">
    <property type="entry name" value="FlgD"/>
</dbReference>
<evidence type="ECO:0000256" key="4">
    <source>
        <dbReference type="ARBA" id="ARBA00024746"/>
    </source>
</evidence>
<protein>
    <recommendedName>
        <fullName evidence="2 5">Basal-body rod modification protein FlgD</fullName>
    </recommendedName>
</protein>
<gene>
    <name evidence="7" type="primary">flgD</name>
    <name evidence="7" type="ORF">GCM10011380_11720</name>
</gene>
<reference evidence="7" key="2">
    <citation type="submission" date="2020-09" db="EMBL/GenBank/DDBJ databases">
        <authorList>
            <person name="Sun Q."/>
            <person name="Zhou Y."/>
        </authorList>
    </citation>
    <scope>NUCLEOTIDE SEQUENCE</scope>
    <source>
        <strain evidence="7">CGMCC 1.15330</strain>
    </source>
</reference>